<proteinExistence type="predicted"/>
<gene>
    <name evidence="2" type="ORF">BLONGUMMC1_00656</name>
</gene>
<feature type="compositionally biased region" description="Polar residues" evidence="1">
    <location>
        <begin position="219"/>
        <end position="234"/>
    </location>
</feature>
<feature type="compositionally biased region" description="Basic and acidic residues" evidence="1">
    <location>
        <begin position="165"/>
        <end position="186"/>
    </location>
</feature>
<evidence type="ECO:0000313" key="2">
    <source>
        <dbReference type="EMBL" id="VUW82496.1"/>
    </source>
</evidence>
<protein>
    <submittedName>
        <fullName evidence="2">Uncharacterized protein</fullName>
    </submittedName>
</protein>
<dbReference type="EMBL" id="CABHML010000029">
    <property type="protein sequence ID" value="VUW82496.1"/>
    <property type="molecule type" value="Genomic_DNA"/>
</dbReference>
<evidence type="ECO:0000256" key="1">
    <source>
        <dbReference type="SAM" id="MobiDB-lite"/>
    </source>
</evidence>
<dbReference type="AlphaFoldDB" id="A0A564RWD2"/>
<name>A0A564RWD2_BIFLI</name>
<accession>A0A564RWD2</accession>
<dbReference type="Proteomes" id="UP000319252">
    <property type="component" value="Unassembled WGS sequence"/>
</dbReference>
<feature type="region of interest" description="Disordered" evidence="1">
    <location>
        <begin position="1"/>
        <end position="246"/>
    </location>
</feature>
<feature type="compositionally biased region" description="Basic residues" evidence="1">
    <location>
        <begin position="132"/>
        <end position="151"/>
    </location>
</feature>
<evidence type="ECO:0000313" key="3">
    <source>
        <dbReference type="Proteomes" id="UP000319252"/>
    </source>
</evidence>
<reference evidence="2 3" key="1">
    <citation type="submission" date="2019-07" db="EMBL/GenBank/DDBJ databases">
        <authorList>
            <person name="Chang H.-W."/>
            <person name="Raman A."/>
            <person name="Venkatesh S."/>
            <person name="Gehrig J."/>
        </authorList>
    </citation>
    <scope>NUCLEOTIDE SEQUENCE [LARGE SCALE GENOMIC DNA]</scope>
    <source>
        <strain evidence="2">B.longum_ssp_infantis_4</strain>
    </source>
</reference>
<organism evidence="2 3">
    <name type="scientific">Bifidobacterium longum subsp. infantis</name>
    <dbReference type="NCBI Taxonomy" id="1682"/>
    <lineage>
        <taxon>Bacteria</taxon>
        <taxon>Bacillati</taxon>
        <taxon>Actinomycetota</taxon>
        <taxon>Actinomycetes</taxon>
        <taxon>Bifidobacteriales</taxon>
        <taxon>Bifidobacteriaceae</taxon>
        <taxon>Bifidobacterium</taxon>
    </lineage>
</organism>
<sequence length="262" mass="28750">MQSSNQAIGYDTNGLGQGPETGRTIPETRRRGRAGPQDPGTGRRDHAIPAPGTAGRLRSRHDDGQARPPADGRGGTERSNPGPHQGPARRRRQGHSLTRTQAARRRAGETETGYRTGRHALQGFRGQDRRRPATRRSRSRTRPRPAHGTRHTAHEDNKPSTLEQAAERLTDAMRRVNESMRRKTETDAVGQRPSPNTGGSDLGGTQPHPEDTNAGEPGQSGNESSPQRKPSWDTNQRDFPVFPGELRFKEKMKTDMCAVGAC</sequence>